<reference evidence="1 2" key="1">
    <citation type="submission" date="2019-06" db="EMBL/GenBank/DDBJ databases">
        <title>Whole genome shotgun sequence of Nitrobacter winogradskyi NBRC 14297.</title>
        <authorList>
            <person name="Hosoyama A."/>
            <person name="Uohara A."/>
            <person name="Ohji S."/>
            <person name="Ichikawa N."/>
        </authorList>
    </citation>
    <scope>NUCLEOTIDE SEQUENCE [LARGE SCALE GENOMIC DNA]</scope>
    <source>
        <strain evidence="1 2">NBRC 14297</strain>
    </source>
</reference>
<protein>
    <submittedName>
        <fullName evidence="1">Uncharacterized protein</fullName>
    </submittedName>
</protein>
<comment type="caution">
    <text evidence="1">The sequence shown here is derived from an EMBL/GenBank/DDBJ whole genome shotgun (WGS) entry which is preliminary data.</text>
</comment>
<proteinExistence type="predicted"/>
<evidence type="ECO:0000313" key="1">
    <source>
        <dbReference type="EMBL" id="GEC16618.1"/>
    </source>
</evidence>
<dbReference type="EMBL" id="BJNF01000071">
    <property type="protein sequence ID" value="GEC16618.1"/>
    <property type="molecule type" value="Genomic_DNA"/>
</dbReference>
<sequence>MTELWSHRTQTKQKSKALLGGIIFDDAGIRMIPTYPTKNRVRYRYYISQPVRRTRDEAPVGSVARVSAEEIEALVVKAARDQLTAGNSQPLDVSDQDAVTDYIERVEIQSKRLAITLKANEQSGRQSETIFVPWTKPPMRRFREVILPASMKSQARARPIRAERRAGLIKSIARGRMWLDEIVSGRSTVEDIAARQKCSTRQINMTVSMAFLAPSLVKAAIEGRLPRGIGIAELRDAPAEWSKQYEHVGLSPTAMR</sequence>
<dbReference type="RefSeq" id="WP_181410471.1">
    <property type="nucleotide sequence ID" value="NZ_BJNF01000071.1"/>
</dbReference>
<name>A0A4Y3WDN0_NITWI</name>
<gene>
    <name evidence="1" type="ORF">NWI01_25100</name>
</gene>
<organism evidence="1 2">
    <name type="scientific">Nitrobacter winogradskyi</name>
    <name type="common">Nitrobacter agilis</name>
    <dbReference type="NCBI Taxonomy" id="913"/>
    <lineage>
        <taxon>Bacteria</taxon>
        <taxon>Pseudomonadati</taxon>
        <taxon>Pseudomonadota</taxon>
        <taxon>Alphaproteobacteria</taxon>
        <taxon>Hyphomicrobiales</taxon>
        <taxon>Nitrobacteraceae</taxon>
        <taxon>Nitrobacter</taxon>
    </lineage>
</organism>
<dbReference type="AlphaFoldDB" id="A0A4Y3WDN0"/>
<evidence type="ECO:0000313" key="2">
    <source>
        <dbReference type="Proteomes" id="UP000318825"/>
    </source>
</evidence>
<accession>A0A4Y3WDN0</accession>
<dbReference type="Proteomes" id="UP000318825">
    <property type="component" value="Unassembled WGS sequence"/>
</dbReference>